<protein>
    <recommendedName>
        <fullName evidence="3">Secreted protein</fullName>
    </recommendedName>
</protein>
<evidence type="ECO:0008006" key="3">
    <source>
        <dbReference type="Google" id="ProtNLM"/>
    </source>
</evidence>
<organism evidence="2">
    <name type="scientific">Ixodes ricinus</name>
    <name type="common">Common tick</name>
    <name type="synonym">Acarus ricinus</name>
    <dbReference type="NCBI Taxonomy" id="34613"/>
    <lineage>
        <taxon>Eukaryota</taxon>
        <taxon>Metazoa</taxon>
        <taxon>Ecdysozoa</taxon>
        <taxon>Arthropoda</taxon>
        <taxon>Chelicerata</taxon>
        <taxon>Arachnida</taxon>
        <taxon>Acari</taxon>
        <taxon>Parasitiformes</taxon>
        <taxon>Ixodida</taxon>
        <taxon>Ixodoidea</taxon>
        <taxon>Ixodidae</taxon>
        <taxon>Ixodinae</taxon>
        <taxon>Ixodes</taxon>
    </lineage>
</organism>
<proteinExistence type="predicted"/>
<accession>A0A6B0UQT4</accession>
<dbReference type="AlphaFoldDB" id="A0A6B0UQT4"/>
<sequence length="126" mass="14239">MRTGIMALWLLRRWMTASVPPCSLRLFVRPASEASSKRKIRRRRRPDVIMDETVTVLGISQRWRVLLASSWFSLNLLTGTVYVSVRCICSVLLAGLPCIRNIPSGIVSTLKGIFLCDKEVSCPYLI</sequence>
<evidence type="ECO:0000256" key="1">
    <source>
        <dbReference type="SAM" id="SignalP"/>
    </source>
</evidence>
<dbReference type="EMBL" id="GIFC01009798">
    <property type="protein sequence ID" value="MXU91881.1"/>
    <property type="molecule type" value="Transcribed_RNA"/>
</dbReference>
<keyword evidence="1" id="KW-0732">Signal</keyword>
<feature type="signal peptide" evidence="1">
    <location>
        <begin position="1"/>
        <end position="18"/>
    </location>
</feature>
<evidence type="ECO:0000313" key="2">
    <source>
        <dbReference type="EMBL" id="MXU91881.1"/>
    </source>
</evidence>
<feature type="chain" id="PRO_5025422503" description="Secreted protein" evidence="1">
    <location>
        <begin position="19"/>
        <end position="126"/>
    </location>
</feature>
<name>A0A6B0UQT4_IXORI</name>
<reference evidence="2" key="1">
    <citation type="submission" date="2019-12" db="EMBL/GenBank/DDBJ databases">
        <title>An insight into the sialome of adult female Ixodes ricinus ticks feeding for 6 days.</title>
        <authorList>
            <person name="Perner J."/>
            <person name="Ribeiro J.M.C."/>
        </authorList>
    </citation>
    <scope>NUCLEOTIDE SEQUENCE</scope>
    <source>
        <strain evidence="2">Semi-engorged</strain>
        <tissue evidence="2">Salivary glands</tissue>
    </source>
</reference>